<dbReference type="AlphaFoldDB" id="A0A2Z5AER0"/>
<dbReference type="NCBIfam" id="NF033625">
    <property type="entry name" value="HpxZ"/>
    <property type="match status" value="1"/>
</dbReference>
<evidence type="ECO:0000313" key="1">
    <source>
        <dbReference type="EMBL" id="AXA67801.1"/>
    </source>
</evidence>
<gene>
    <name evidence="1" type="ORF">CE139_18960</name>
</gene>
<protein>
    <submittedName>
        <fullName evidence="1">DUF4440 domain-containing protein</fullName>
    </submittedName>
</protein>
<dbReference type="Proteomes" id="UP000250579">
    <property type="component" value="Chromosome"/>
</dbReference>
<proteinExistence type="predicted"/>
<dbReference type="Pfam" id="PF11533">
    <property type="entry name" value="AtzH-like"/>
    <property type="match status" value="1"/>
</dbReference>
<organism evidence="1 2">
    <name type="scientific">Pseudomonas oryzihabitans</name>
    <dbReference type="NCBI Taxonomy" id="47885"/>
    <lineage>
        <taxon>Bacteria</taxon>
        <taxon>Pseudomonadati</taxon>
        <taxon>Pseudomonadota</taxon>
        <taxon>Gammaproteobacteria</taxon>
        <taxon>Pseudomonadales</taxon>
        <taxon>Pseudomonadaceae</taxon>
        <taxon>Pseudomonas</taxon>
    </lineage>
</organism>
<dbReference type="InterPro" id="IPR024507">
    <property type="entry name" value="AtzH-like"/>
</dbReference>
<dbReference type="Gene3D" id="3.10.450.50">
    <property type="match status" value="1"/>
</dbReference>
<reference evidence="1 2" key="1">
    <citation type="submission" date="2017-06" db="EMBL/GenBank/DDBJ databases">
        <title>Evolution towards high GC content and high-temperature stress adaptation in endophytic Pseudomonas oryzihabitans impacted its plant-growth promoting traits.</title>
        <authorList>
            <person name="Nascimento F.X."/>
        </authorList>
    </citation>
    <scope>NUCLEOTIDE SEQUENCE [LARGE SCALE GENOMIC DNA]</scope>
    <source>
        <strain evidence="1 2">MS8</strain>
    </source>
</reference>
<evidence type="ECO:0000313" key="2">
    <source>
        <dbReference type="Proteomes" id="UP000250579"/>
    </source>
</evidence>
<sequence>MTSVSAINLPEVVAAVTTAFRDYERALIANELETLDGYFWASPHTVRFGVAENLYGSEAIAAYRRFCEPVGAGRRLHHTVITTFGEDCATVSTEFSDGVTARVGRQMQTWLCLDGEWKVVAAHVSIDLSSVDARG</sequence>
<dbReference type="RefSeq" id="WP_208691877.1">
    <property type="nucleotide sequence ID" value="NZ_CP022198.1"/>
</dbReference>
<dbReference type="InterPro" id="IPR032710">
    <property type="entry name" value="NTF2-like_dom_sf"/>
</dbReference>
<dbReference type="EMBL" id="CP022198">
    <property type="protein sequence ID" value="AXA67801.1"/>
    <property type="molecule type" value="Genomic_DNA"/>
</dbReference>
<accession>A0A2Z5AER0</accession>
<dbReference type="SUPFAM" id="SSF54427">
    <property type="entry name" value="NTF2-like"/>
    <property type="match status" value="1"/>
</dbReference>
<name>A0A2Z5AER0_9PSED</name>